<organism evidence="1 2">
    <name type="scientific">Luteolibacter ambystomatis</name>
    <dbReference type="NCBI Taxonomy" id="2824561"/>
    <lineage>
        <taxon>Bacteria</taxon>
        <taxon>Pseudomonadati</taxon>
        <taxon>Verrucomicrobiota</taxon>
        <taxon>Verrucomicrobiia</taxon>
        <taxon>Verrucomicrobiales</taxon>
        <taxon>Verrucomicrobiaceae</taxon>
        <taxon>Luteolibacter</taxon>
    </lineage>
</organism>
<name>A0A975J2S3_9BACT</name>
<dbReference type="Proteomes" id="UP000676169">
    <property type="component" value="Chromosome"/>
</dbReference>
<evidence type="ECO:0000313" key="2">
    <source>
        <dbReference type="Proteomes" id="UP000676169"/>
    </source>
</evidence>
<accession>A0A975J2S3</accession>
<protein>
    <submittedName>
        <fullName evidence="1">Uncharacterized protein</fullName>
    </submittedName>
</protein>
<dbReference type="AlphaFoldDB" id="A0A975J2S3"/>
<keyword evidence="2" id="KW-1185">Reference proteome</keyword>
<evidence type="ECO:0000313" key="1">
    <source>
        <dbReference type="EMBL" id="QUE52993.1"/>
    </source>
</evidence>
<reference evidence="1" key="1">
    <citation type="submission" date="2021-04" db="EMBL/GenBank/DDBJ databases">
        <title>Luteolibacter sp. 32A isolated from the skin of an Anderson's salamander (Ambystoma andersonii).</title>
        <authorList>
            <person name="Spergser J."/>
            <person name="Busse H.-J."/>
        </authorList>
    </citation>
    <scope>NUCLEOTIDE SEQUENCE</scope>
    <source>
        <strain evidence="1">32A</strain>
    </source>
</reference>
<gene>
    <name evidence="1" type="ORF">KBB96_08890</name>
</gene>
<sequence>MTVQDIPLSDFVGKECWRTLAGKGTGSMFTLDLGEKIQRLRPLPSKHLDETIRNFEGEYSLYVTFGDWRVEGPEGVICTSRSSNEKDGEMVTGLKRLEGEKIVEASMTGASRDLLLAFSSGLVLRVFVNAVDDEEDDYSLFFPQGVWTVGAKGRLRGEK</sequence>
<dbReference type="EMBL" id="CP073100">
    <property type="protein sequence ID" value="QUE52993.1"/>
    <property type="molecule type" value="Genomic_DNA"/>
</dbReference>
<dbReference type="RefSeq" id="WP_211634337.1">
    <property type="nucleotide sequence ID" value="NZ_CP073100.1"/>
</dbReference>
<dbReference type="KEGG" id="lamb:KBB96_08890"/>
<proteinExistence type="predicted"/>